<dbReference type="Pfam" id="PF07751">
    <property type="entry name" value="Abi_2"/>
    <property type="match status" value="1"/>
</dbReference>
<dbReference type="GO" id="GO:0003677">
    <property type="term" value="F:DNA binding"/>
    <property type="evidence" value="ECO:0007669"/>
    <property type="project" value="UniProtKB-KW"/>
</dbReference>
<gene>
    <name evidence="1" type="ORF">AWV77_16365</name>
</gene>
<comment type="caution">
    <text evidence="1">The sequence shown here is derived from an EMBL/GenBank/DDBJ whole genome shotgun (WGS) entry which is preliminary data.</text>
</comment>
<dbReference type="AlphaFoldDB" id="A0A0X7K2A7"/>
<dbReference type="OrthoDB" id="5363652at2"/>
<proteinExistence type="predicted"/>
<dbReference type="InterPro" id="IPR011664">
    <property type="entry name" value="Abi_system_AbiD/AbiF-like"/>
</dbReference>
<dbReference type="EMBL" id="LRMR01000022">
    <property type="protein sequence ID" value="KWU49812.1"/>
    <property type="molecule type" value="Genomic_DNA"/>
</dbReference>
<sequence length="333" mass="39695">MRTFNKPAIDVPDQLELLKQRGLHIQNEARAESFLQVVSFFRLSPYMRPFQKPESLDHRFREGSQFRQLTQLYDFDRRLRLLTMDAIERVEIASRAVISNHMGPTYGSHWYMDPRRFHSTFDHQRLLSTLSTKQSTALRDYQRECDRIDRLNANNTRKERLKRHRAKESYSRHYPTNYNHPALMPGWAMLEELTLGDLSHLYKGLAKDTDKKAIAKRLRLAAPLMQSWLHTLTTIRNICAHHSRMWNRELGIRPELPKKANFPWPEYLFQLGPHARIFPVLCILTHLMHQISPHSRWDQRLYHLISEFPAVNLKSMGFPRDWYEDAFWHAARE</sequence>
<name>A0A0X7K2A7_9PSED</name>
<reference evidence="2" key="1">
    <citation type="submission" date="2016-01" db="EMBL/GenBank/DDBJ databases">
        <authorList>
            <person name="Gamez R.M."/>
            <person name="Rodriguez F."/>
            <person name="Bernal J.F."/>
            <person name="Agarwala R."/>
            <person name="Landsman D."/>
            <person name="Marino-Ramirez L."/>
        </authorList>
    </citation>
    <scope>NUCLEOTIDE SEQUENCE [LARGE SCALE GENOMIC DNA]</scope>
    <source>
        <strain evidence="2">Ps006</strain>
    </source>
</reference>
<accession>A0A0X7K2A7</accession>
<dbReference type="RefSeq" id="WP_060755261.1">
    <property type="nucleotide sequence ID" value="NZ_LRMR01000022.1"/>
</dbReference>
<evidence type="ECO:0000313" key="2">
    <source>
        <dbReference type="Proteomes" id="UP000067111"/>
    </source>
</evidence>
<keyword evidence="1" id="KW-0238">DNA-binding</keyword>
<organism evidence="1 2">
    <name type="scientific">Pseudomonas palleroniana</name>
    <dbReference type="NCBI Taxonomy" id="191390"/>
    <lineage>
        <taxon>Bacteria</taxon>
        <taxon>Pseudomonadati</taxon>
        <taxon>Pseudomonadota</taxon>
        <taxon>Gammaproteobacteria</taxon>
        <taxon>Pseudomonadales</taxon>
        <taxon>Pseudomonadaceae</taxon>
        <taxon>Pseudomonas</taxon>
    </lineage>
</organism>
<protein>
    <submittedName>
        <fullName evidence="1">DNA-binding protein</fullName>
    </submittedName>
</protein>
<dbReference type="Proteomes" id="UP000067111">
    <property type="component" value="Unassembled WGS sequence"/>
</dbReference>
<evidence type="ECO:0000313" key="1">
    <source>
        <dbReference type="EMBL" id="KWU49812.1"/>
    </source>
</evidence>